<comment type="function">
    <text evidence="11">H(+)-myo-inositol cotransporter. Can also transport related stereoisomers.</text>
</comment>
<gene>
    <name evidence="18" type="primary">SLC2A13</name>
</gene>
<evidence type="ECO:0000256" key="5">
    <source>
        <dbReference type="ARBA" id="ARBA00022553"/>
    </source>
</evidence>
<evidence type="ECO:0000256" key="10">
    <source>
        <dbReference type="ARBA" id="ARBA00049119"/>
    </source>
</evidence>
<dbReference type="GO" id="GO:0005366">
    <property type="term" value="F:myo-inositol:proton symporter activity"/>
    <property type="evidence" value="ECO:0007669"/>
    <property type="project" value="TreeGrafter"/>
</dbReference>
<evidence type="ECO:0000259" key="17">
    <source>
        <dbReference type="PROSITE" id="PS50850"/>
    </source>
</evidence>
<evidence type="ECO:0000256" key="15">
    <source>
        <dbReference type="SAM" id="MobiDB-lite"/>
    </source>
</evidence>
<organism evidence="18 19">
    <name type="scientific">Astatotilapia calliptera</name>
    <name type="common">Eastern happy</name>
    <name type="synonym">Chromis callipterus</name>
    <dbReference type="NCBI Taxonomy" id="8154"/>
    <lineage>
        <taxon>Eukaryota</taxon>
        <taxon>Metazoa</taxon>
        <taxon>Chordata</taxon>
        <taxon>Craniata</taxon>
        <taxon>Vertebrata</taxon>
        <taxon>Euteleostomi</taxon>
        <taxon>Actinopterygii</taxon>
        <taxon>Neopterygii</taxon>
        <taxon>Teleostei</taxon>
        <taxon>Neoteleostei</taxon>
        <taxon>Acanthomorphata</taxon>
        <taxon>Ovalentaria</taxon>
        <taxon>Cichlomorphae</taxon>
        <taxon>Cichliformes</taxon>
        <taxon>Cichlidae</taxon>
        <taxon>African cichlids</taxon>
        <taxon>Pseudocrenilabrinae</taxon>
        <taxon>Haplochromini</taxon>
        <taxon>Astatotilapia</taxon>
    </lineage>
</organism>
<feature type="transmembrane region" description="Helical" evidence="16">
    <location>
        <begin position="155"/>
        <end position="175"/>
    </location>
</feature>
<evidence type="ECO:0000256" key="12">
    <source>
        <dbReference type="ARBA" id="ARBA00068966"/>
    </source>
</evidence>
<dbReference type="PROSITE" id="PS00217">
    <property type="entry name" value="SUGAR_TRANSPORT_2"/>
    <property type="match status" value="1"/>
</dbReference>
<evidence type="ECO:0000256" key="14">
    <source>
        <dbReference type="ARBA" id="ARBA00081308"/>
    </source>
</evidence>
<evidence type="ECO:0000256" key="9">
    <source>
        <dbReference type="ARBA" id="ARBA00023180"/>
    </source>
</evidence>
<feature type="transmembrane region" description="Helical" evidence="16">
    <location>
        <begin position="181"/>
        <end position="202"/>
    </location>
</feature>
<comment type="catalytic activity">
    <reaction evidence="10">
        <text>myo-inositol(out) + H(+)(out) = myo-inositol(in) + H(+)(in)</text>
        <dbReference type="Rhea" id="RHEA:60364"/>
        <dbReference type="ChEBI" id="CHEBI:15378"/>
        <dbReference type="ChEBI" id="CHEBI:17268"/>
    </reaction>
</comment>
<dbReference type="SUPFAM" id="SSF103473">
    <property type="entry name" value="MFS general substrate transporter"/>
    <property type="match status" value="1"/>
</dbReference>
<evidence type="ECO:0000256" key="6">
    <source>
        <dbReference type="ARBA" id="ARBA00022692"/>
    </source>
</evidence>
<reference evidence="18" key="1">
    <citation type="submission" date="2018-05" db="EMBL/GenBank/DDBJ databases">
        <authorList>
            <person name="Datahose"/>
        </authorList>
    </citation>
    <scope>NUCLEOTIDE SEQUENCE</scope>
</reference>
<evidence type="ECO:0000256" key="16">
    <source>
        <dbReference type="SAM" id="Phobius"/>
    </source>
</evidence>
<feature type="transmembrane region" description="Helical" evidence="16">
    <location>
        <begin position="123"/>
        <end position="143"/>
    </location>
</feature>
<evidence type="ECO:0000256" key="13">
    <source>
        <dbReference type="ARBA" id="ARBA00080163"/>
    </source>
</evidence>
<evidence type="ECO:0000313" key="19">
    <source>
        <dbReference type="Proteomes" id="UP000265100"/>
    </source>
</evidence>
<dbReference type="InterPro" id="IPR005829">
    <property type="entry name" value="Sugar_transporter_CS"/>
</dbReference>
<evidence type="ECO:0000256" key="2">
    <source>
        <dbReference type="ARBA" id="ARBA00010992"/>
    </source>
</evidence>
<feature type="transmembrane region" description="Helical" evidence="16">
    <location>
        <begin position="407"/>
        <end position="429"/>
    </location>
</feature>
<evidence type="ECO:0000256" key="7">
    <source>
        <dbReference type="ARBA" id="ARBA00022989"/>
    </source>
</evidence>
<evidence type="ECO:0000256" key="8">
    <source>
        <dbReference type="ARBA" id="ARBA00023136"/>
    </source>
</evidence>
<accession>A0AAX7V2Y8</accession>
<feature type="transmembrane region" description="Helical" evidence="16">
    <location>
        <begin position="85"/>
        <end position="103"/>
    </location>
</feature>
<dbReference type="InterPro" id="IPR003663">
    <property type="entry name" value="Sugar/inositol_transpt"/>
</dbReference>
<keyword evidence="4" id="KW-1003">Cell membrane</keyword>
<evidence type="ECO:0000256" key="11">
    <source>
        <dbReference type="ARBA" id="ARBA00056971"/>
    </source>
</evidence>
<dbReference type="Gene3D" id="1.20.1250.20">
    <property type="entry name" value="MFS general substrate transporter like domains"/>
    <property type="match status" value="2"/>
</dbReference>
<keyword evidence="19" id="KW-1185">Reference proteome</keyword>
<dbReference type="FunFam" id="1.20.1250.20:FF:000105">
    <property type="entry name" value="proton myo-inositol cotransporter isoform X1"/>
    <property type="match status" value="1"/>
</dbReference>
<sequence>MSRRQADHDYNLRSMNNLMGERWKKVNDGGERSLIKAPSNASISSQGASTGASAAAGAPSAPSSSSTGDLERAARKQFQQDVTPGFVYVLAIFSALGGFLFGYDTGVISGAMLLLKRELDLSALWQEVLISSTVAAAALSALLGGFLNGVFGRRVCILLASFFFAVGGIVLSSAPGKEVLLAGRLIVGLGLGIASMTVPVYIAEASPPHLRGQLVTVNTLFITGGQFTASLIDGAFSYLRHDGWRYMLGLSVLPAVLQFMGFLFLPESPRWLIQRGLTQKARRVLSQIRGNQNIDEEYDSIKNSIEEEEKDSGGDGPVIWRMLTYPPTRRALVVGCGLQMFQQLSGINTVMVCEPCMLDPGCGFCYRENGSALLASSCVPVNKASTEHAAWGRCSNSTLMRDQTYWAYNYCPTSFSWLVLLGLVFYLAAFAPGMGPMPWTINSEIYPLWARSTGNACAAGVNWTFNILVSLTFLHLAQYITYYGAFFLYSSMALLGFVFTYGCLPETKSRRLEEIEALFENHLCSCGASDSDEGRQVEYIRVKGSNYHLSDNDASDVD</sequence>
<keyword evidence="6 16" id="KW-0812">Transmembrane</keyword>
<keyword evidence="8 16" id="KW-0472">Membrane</keyword>
<dbReference type="PANTHER" id="PTHR48020">
    <property type="entry name" value="PROTON MYO-INOSITOL COTRANSPORTER"/>
    <property type="match status" value="1"/>
</dbReference>
<dbReference type="InterPro" id="IPR005828">
    <property type="entry name" value="MFS_sugar_transport-like"/>
</dbReference>
<dbReference type="GO" id="GO:0016324">
    <property type="term" value="C:apical plasma membrane"/>
    <property type="evidence" value="ECO:0007669"/>
    <property type="project" value="TreeGrafter"/>
</dbReference>
<reference evidence="18" key="3">
    <citation type="submission" date="2025-09" db="UniProtKB">
        <authorList>
            <consortium name="Ensembl"/>
        </authorList>
    </citation>
    <scope>IDENTIFICATION</scope>
</reference>
<evidence type="ECO:0000256" key="3">
    <source>
        <dbReference type="ARBA" id="ARBA00022448"/>
    </source>
</evidence>
<dbReference type="GeneTree" id="ENSGT00940000155870"/>
<feature type="transmembrane region" description="Helical" evidence="16">
    <location>
        <begin position="244"/>
        <end position="265"/>
    </location>
</feature>
<dbReference type="Pfam" id="PF00083">
    <property type="entry name" value="Sugar_tr"/>
    <property type="match status" value="2"/>
</dbReference>
<feature type="domain" description="Major facilitator superfamily (MFS) profile" evidence="17">
    <location>
        <begin position="90"/>
        <end position="508"/>
    </location>
</feature>
<evidence type="ECO:0000313" key="18">
    <source>
        <dbReference type="Ensembl" id="ENSACLP00000076838.1"/>
    </source>
</evidence>
<evidence type="ECO:0000256" key="1">
    <source>
        <dbReference type="ARBA" id="ARBA00004651"/>
    </source>
</evidence>
<dbReference type="Proteomes" id="UP000265100">
    <property type="component" value="Chromosome 17"/>
</dbReference>
<dbReference type="PRINTS" id="PR00171">
    <property type="entry name" value="SUGRTRNSPORT"/>
</dbReference>
<dbReference type="FunFam" id="1.20.1250.20:FF:000177">
    <property type="entry name" value="proton myo-inositol cotransporter isoform X1"/>
    <property type="match status" value="1"/>
</dbReference>
<dbReference type="InterPro" id="IPR020846">
    <property type="entry name" value="MFS_dom"/>
</dbReference>
<evidence type="ECO:0000256" key="4">
    <source>
        <dbReference type="ARBA" id="ARBA00022475"/>
    </source>
</evidence>
<dbReference type="CDD" id="cd17360">
    <property type="entry name" value="MFS_HMIT_like"/>
    <property type="match status" value="1"/>
</dbReference>
<name>A0AAX7V2Y8_ASTCA</name>
<feature type="transmembrane region" description="Helical" evidence="16">
    <location>
        <begin position="480"/>
        <end position="504"/>
    </location>
</feature>
<dbReference type="AlphaFoldDB" id="A0AAX7V2Y8"/>
<keyword evidence="3" id="KW-0813">Transport</keyword>
<dbReference type="InterPro" id="IPR050814">
    <property type="entry name" value="Myo-inositol_Transporter"/>
</dbReference>
<reference evidence="18" key="2">
    <citation type="submission" date="2025-08" db="UniProtKB">
        <authorList>
            <consortium name="Ensembl"/>
        </authorList>
    </citation>
    <scope>IDENTIFICATION</scope>
</reference>
<dbReference type="InterPro" id="IPR036259">
    <property type="entry name" value="MFS_trans_sf"/>
</dbReference>
<feature type="region of interest" description="Disordered" evidence="15">
    <location>
        <begin position="29"/>
        <end position="72"/>
    </location>
</feature>
<dbReference type="PROSITE" id="PS50850">
    <property type="entry name" value="MFS"/>
    <property type="match status" value="1"/>
</dbReference>
<comment type="subcellular location">
    <subcellularLocation>
        <location evidence="1">Cell membrane</location>
        <topology evidence="1">Multi-pass membrane protein</topology>
    </subcellularLocation>
</comment>
<keyword evidence="7 16" id="KW-1133">Transmembrane helix</keyword>
<feature type="transmembrane region" description="Helical" evidence="16">
    <location>
        <begin position="214"/>
        <end position="232"/>
    </location>
</feature>
<dbReference type="Ensembl" id="ENSACLT00000067287.1">
    <property type="protein sequence ID" value="ENSACLP00000076838.1"/>
    <property type="gene ID" value="ENSACLG00000005906.2"/>
</dbReference>
<feature type="compositionally biased region" description="Low complexity" evidence="15">
    <location>
        <begin position="41"/>
        <end position="68"/>
    </location>
</feature>
<protein>
    <recommendedName>
        <fullName evidence="12">Proton myo-inositol cotransporter</fullName>
    </recommendedName>
    <alternativeName>
        <fullName evidence="14">H(+)-myo-inositol symporter</fullName>
    </alternativeName>
    <alternativeName>
        <fullName evidence="13">Solute carrier family 2 member 13</fullName>
    </alternativeName>
</protein>
<dbReference type="PANTHER" id="PTHR48020:SF12">
    <property type="entry name" value="PROTON MYO-INOSITOL COTRANSPORTER"/>
    <property type="match status" value="1"/>
</dbReference>
<proteinExistence type="inferred from homology"/>
<keyword evidence="9" id="KW-0325">Glycoprotein</keyword>
<keyword evidence="5" id="KW-0597">Phosphoprotein</keyword>
<comment type="similarity">
    <text evidence="2">Belongs to the major facilitator superfamily. Sugar transporter (TC 2.A.1.1) family.</text>
</comment>